<accession>A0A917TH81</accession>
<dbReference type="Gene3D" id="3.40.50.620">
    <property type="entry name" value="HUPs"/>
    <property type="match status" value="1"/>
</dbReference>
<comment type="caution">
    <text evidence="2">The sequence shown here is derived from an EMBL/GenBank/DDBJ whole genome shotgun (WGS) entry which is preliminary data.</text>
</comment>
<dbReference type="RefSeq" id="WP_190249916.1">
    <property type="nucleotide sequence ID" value="NZ_BMPI01000010.1"/>
</dbReference>
<dbReference type="EMBL" id="BMPI01000010">
    <property type="protein sequence ID" value="GGM22535.1"/>
    <property type="molecule type" value="Genomic_DNA"/>
</dbReference>
<dbReference type="Proteomes" id="UP000642070">
    <property type="component" value="Unassembled WGS sequence"/>
</dbReference>
<name>A0A917TH81_9ACTN</name>
<reference evidence="2" key="1">
    <citation type="journal article" date="2014" name="Int. J. Syst. Evol. Microbiol.">
        <title>Complete genome sequence of Corynebacterium casei LMG S-19264T (=DSM 44701T), isolated from a smear-ripened cheese.</title>
        <authorList>
            <consortium name="US DOE Joint Genome Institute (JGI-PGF)"/>
            <person name="Walter F."/>
            <person name="Albersmeier A."/>
            <person name="Kalinowski J."/>
            <person name="Ruckert C."/>
        </authorList>
    </citation>
    <scope>NUCLEOTIDE SEQUENCE</scope>
    <source>
        <strain evidence="2">JCM 19831</strain>
    </source>
</reference>
<evidence type="ECO:0000256" key="1">
    <source>
        <dbReference type="SAM" id="MobiDB-lite"/>
    </source>
</evidence>
<sequence>MGAVRPAATQQLTLWEEAPVDVRLTDFDVIVIFTSAGKDSVAMLVEITDRARHDGVLDRVVAVHADLGVMEWPGTMELAERQARQVGITRFEVVRRHRKPAADAPPGTKGEVEDLLGYALRWGYWPTPDAQWCTSDLKRTPADPLLRRLGNAVLDRDPQRTTPARLLLCYGMRAEESSRRKKMLPLQPYTRIAARNREAVKWLPLHRWSTEEVFARGDDAGVARHPAYALGQSRLVCAVHLPHAGRARPCRPGQPAAGAVLRPRRGHHRAQVPAGAAHGRRPRRGLYPDAA</sequence>
<reference evidence="2" key="2">
    <citation type="submission" date="2020-09" db="EMBL/GenBank/DDBJ databases">
        <authorList>
            <person name="Sun Q."/>
            <person name="Ohkuma M."/>
        </authorList>
    </citation>
    <scope>NUCLEOTIDE SEQUENCE</scope>
    <source>
        <strain evidence="2">JCM 19831</strain>
    </source>
</reference>
<dbReference type="InterPro" id="IPR014729">
    <property type="entry name" value="Rossmann-like_a/b/a_fold"/>
</dbReference>
<dbReference type="AlphaFoldDB" id="A0A917TH81"/>
<evidence type="ECO:0000313" key="2">
    <source>
        <dbReference type="EMBL" id="GGM22535.1"/>
    </source>
</evidence>
<dbReference type="SUPFAM" id="SSF52402">
    <property type="entry name" value="Adenine nucleotide alpha hydrolases-like"/>
    <property type="match status" value="1"/>
</dbReference>
<evidence type="ECO:0000313" key="3">
    <source>
        <dbReference type="Proteomes" id="UP000642070"/>
    </source>
</evidence>
<keyword evidence="3" id="KW-1185">Reference proteome</keyword>
<feature type="region of interest" description="Disordered" evidence="1">
    <location>
        <begin position="248"/>
        <end position="291"/>
    </location>
</feature>
<proteinExistence type="predicted"/>
<evidence type="ECO:0008006" key="4">
    <source>
        <dbReference type="Google" id="ProtNLM"/>
    </source>
</evidence>
<organism evidence="2 3">
    <name type="scientific">Dactylosporangium sucinum</name>
    <dbReference type="NCBI Taxonomy" id="1424081"/>
    <lineage>
        <taxon>Bacteria</taxon>
        <taxon>Bacillati</taxon>
        <taxon>Actinomycetota</taxon>
        <taxon>Actinomycetes</taxon>
        <taxon>Micromonosporales</taxon>
        <taxon>Micromonosporaceae</taxon>
        <taxon>Dactylosporangium</taxon>
    </lineage>
</organism>
<protein>
    <recommendedName>
        <fullName evidence="4">Phosphoadenosine phosphosulfate reductase</fullName>
    </recommendedName>
</protein>
<gene>
    <name evidence="2" type="ORF">GCM10007977_024620</name>
</gene>